<reference evidence="3 4" key="1">
    <citation type="submission" date="2016-10" db="EMBL/GenBank/DDBJ databases">
        <authorList>
            <person name="de Groot N.N."/>
        </authorList>
    </citation>
    <scope>NUCLEOTIDE SEQUENCE [LARGE SCALE GENOMIC DNA]</scope>
    <source>
        <strain evidence="3 4">AR40</strain>
    </source>
</reference>
<accession>A0A1H9RM42</accession>
<sequence>MKKILAKALLASLSASFLIGCTSADIKNPSSTDDASDVITTDTNTDSDNSSSKDASDNSSDASSIDASDDLVDDESTALISSSEGYLAAADLFEELFNDPSIEVDDNNIQILKNGVSDIDNNKFIGTWNRTYVAMGVDGYVEIEETSKSTCLVNGSFDHYGNCGDIDNITGYYLSENTMFAVDEEFDAVYLFKISGESMEIAQRGWGCMGGGVSANGTYVTTEPEYINEHDIEFAFTEDELTAINKLLSDNGLDYEEYFETPILYGIFETSIGDAVFGDGTTMSGRWFTSVAPHGITRNLNLFISDDGNIYLESGWNASDEAEFYTTDENASSMPGAVETEG</sequence>
<feature type="region of interest" description="Disordered" evidence="1">
    <location>
        <begin position="28"/>
        <end position="69"/>
    </location>
</feature>
<feature type="chain" id="PRO_5010374514" evidence="2">
    <location>
        <begin position="25"/>
        <end position="342"/>
    </location>
</feature>
<dbReference type="RefSeq" id="WP_074755809.1">
    <property type="nucleotide sequence ID" value="NZ_FOGJ01000010.1"/>
</dbReference>
<organism evidence="3 4">
    <name type="scientific">Butyrivibrio fibrisolvens</name>
    <dbReference type="NCBI Taxonomy" id="831"/>
    <lineage>
        <taxon>Bacteria</taxon>
        <taxon>Bacillati</taxon>
        <taxon>Bacillota</taxon>
        <taxon>Clostridia</taxon>
        <taxon>Lachnospirales</taxon>
        <taxon>Lachnospiraceae</taxon>
        <taxon>Butyrivibrio</taxon>
    </lineage>
</organism>
<keyword evidence="2" id="KW-0732">Signal</keyword>
<dbReference type="Proteomes" id="UP000182584">
    <property type="component" value="Unassembled WGS sequence"/>
</dbReference>
<evidence type="ECO:0000256" key="1">
    <source>
        <dbReference type="SAM" id="MobiDB-lite"/>
    </source>
</evidence>
<evidence type="ECO:0000256" key="2">
    <source>
        <dbReference type="SAM" id="SignalP"/>
    </source>
</evidence>
<feature type="compositionally biased region" description="Low complexity" evidence="1">
    <location>
        <begin position="37"/>
        <end position="66"/>
    </location>
</feature>
<dbReference type="EMBL" id="FOGJ01000010">
    <property type="protein sequence ID" value="SER73802.1"/>
    <property type="molecule type" value="Genomic_DNA"/>
</dbReference>
<dbReference type="AlphaFoldDB" id="A0A1H9RM42"/>
<evidence type="ECO:0000313" key="4">
    <source>
        <dbReference type="Proteomes" id="UP000182584"/>
    </source>
</evidence>
<dbReference type="PROSITE" id="PS51257">
    <property type="entry name" value="PROKAR_LIPOPROTEIN"/>
    <property type="match status" value="1"/>
</dbReference>
<dbReference type="OrthoDB" id="2005389at2"/>
<proteinExistence type="predicted"/>
<protein>
    <submittedName>
        <fullName evidence="3">Uncharacterized protein</fullName>
    </submittedName>
</protein>
<feature type="signal peptide" evidence="2">
    <location>
        <begin position="1"/>
        <end position="24"/>
    </location>
</feature>
<gene>
    <name evidence="3" type="ORF">SAMN04487884_11030</name>
</gene>
<evidence type="ECO:0000313" key="3">
    <source>
        <dbReference type="EMBL" id="SER73802.1"/>
    </source>
</evidence>
<name>A0A1H9RM42_BUTFI</name>